<dbReference type="AlphaFoldDB" id="A0A1Y1X7S0"/>
<gene>
    <name evidence="2" type="ORF">BCR32DRAFT_279461</name>
</gene>
<sequence>MTTFLNIAKNDGALFYFFETIKNHLQSLSRKENNKNNETNDNNNNNNNNNENNNDNIKNNNNNIKKLTIIKSNRKRMDQVIRADILSYSNVKK</sequence>
<dbReference type="Proteomes" id="UP000193944">
    <property type="component" value="Unassembled WGS sequence"/>
</dbReference>
<accession>A0A1Y1X7S0</accession>
<feature type="compositionally biased region" description="Low complexity" evidence="1">
    <location>
        <begin position="36"/>
        <end position="62"/>
    </location>
</feature>
<proteinExistence type="predicted"/>
<evidence type="ECO:0000313" key="2">
    <source>
        <dbReference type="EMBL" id="ORX81785.1"/>
    </source>
</evidence>
<dbReference type="EMBL" id="MCFG01000111">
    <property type="protein sequence ID" value="ORX81785.1"/>
    <property type="molecule type" value="Genomic_DNA"/>
</dbReference>
<evidence type="ECO:0000256" key="1">
    <source>
        <dbReference type="SAM" id="MobiDB-lite"/>
    </source>
</evidence>
<keyword evidence="3" id="KW-1185">Reference proteome</keyword>
<name>A0A1Y1X7S0_9FUNG</name>
<reference evidence="2 3" key="1">
    <citation type="submission" date="2016-08" db="EMBL/GenBank/DDBJ databases">
        <title>A Parts List for Fungal Cellulosomes Revealed by Comparative Genomics.</title>
        <authorList>
            <consortium name="DOE Joint Genome Institute"/>
            <person name="Haitjema C.H."/>
            <person name="Gilmore S.P."/>
            <person name="Henske J.K."/>
            <person name="Solomon K.V."/>
            <person name="De Groot R."/>
            <person name="Kuo A."/>
            <person name="Mondo S.J."/>
            <person name="Salamov A.A."/>
            <person name="Labutti K."/>
            <person name="Zhao Z."/>
            <person name="Chiniquy J."/>
            <person name="Barry K."/>
            <person name="Brewer H.M."/>
            <person name="Purvine S.O."/>
            <person name="Wright A.T."/>
            <person name="Boxma B."/>
            <person name="Van Alen T."/>
            <person name="Hackstein J.H."/>
            <person name="Baker S.E."/>
            <person name="Grigoriev I.V."/>
            <person name="O'Malley M.A."/>
        </authorList>
    </citation>
    <scope>NUCLEOTIDE SEQUENCE [LARGE SCALE GENOMIC DNA]</scope>
    <source>
        <strain evidence="2 3">S4</strain>
    </source>
</reference>
<reference evidence="2 3" key="2">
    <citation type="submission" date="2016-08" db="EMBL/GenBank/DDBJ databases">
        <title>Pervasive Adenine N6-methylation of Active Genes in Fungi.</title>
        <authorList>
            <consortium name="DOE Joint Genome Institute"/>
            <person name="Mondo S.J."/>
            <person name="Dannebaum R.O."/>
            <person name="Kuo R.C."/>
            <person name="Labutti K."/>
            <person name="Haridas S."/>
            <person name="Kuo A."/>
            <person name="Salamov A."/>
            <person name="Ahrendt S.R."/>
            <person name="Lipzen A."/>
            <person name="Sullivan W."/>
            <person name="Andreopoulos W.B."/>
            <person name="Clum A."/>
            <person name="Lindquist E."/>
            <person name="Daum C."/>
            <person name="Ramamoorthy G.K."/>
            <person name="Gryganskyi A."/>
            <person name="Culley D."/>
            <person name="Magnuson J.K."/>
            <person name="James T.Y."/>
            <person name="O'Malley M.A."/>
            <person name="Stajich J.E."/>
            <person name="Spatafora J.W."/>
            <person name="Visel A."/>
            <person name="Grigoriev I.V."/>
        </authorList>
    </citation>
    <scope>NUCLEOTIDE SEQUENCE [LARGE SCALE GENOMIC DNA]</scope>
    <source>
        <strain evidence="2 3">S4</strain>
    </source>
</reference>
<protein>
    <submittedName>
        <fullName evidence="2">Uncharacterized protein</fullName>
    </submittedName>
</protein>
<evidence type="ECO:0000313" key="3">
    <source>
        <dbReference type="Proteomes" id="UP000193944"/>
    </source>
</evidence>
<comment type="caution">
    <text evidence="2">The sequence shown here is derived from an EMBL/GenBank/DDBJ whole genome shotgun (WGS) entry which is preliminary data.</text>
</comment>
<organism evidence="2 3">
    <name type="scientific">Anaeromyces robustus</name>
    <dbReference type="NCBI Taxonomy" id="1754192"/>
    <lineage>
        <taxon>Eukaryota</taxon>
        <taxon>Fungi</taxon>
        <taxon>Fungi incertae sedis</taxon>
        <taxon>Chytridiomycota</taxon>
        <taxon>Chytridiomycota incertae sedis</taxon>
        <taxon>Neocallimastigomycetes</taxon>
        <taxon>Neocallimastigales</taxon>
        <taxon>Neocallimastigaceae</taxon>
        <taxon>Anaeromyces</taxon>
    </lineage>
</organism>
<feature type="region of interest" description="Disordered" evidence="1">
    <location>
        <begin position="27"/>
        <end position="62"/>
    </location>
</feature>